<sequence>MAEGWNPILAAVEGPTGTWRMVDPAGDEYGTVEIRRVMNGTDVRYRAMYRGEILGWSTTLRLACEQIHRAYLRAHGPGGGAIADWGRRAVAR</sequence>
<organism evidence="1 2">
    <name type="scientific">Microbacterium invictum</name>
    <dbReference type="NCBI Taxonomy" id="515415"/>
    <lineage>
        <taxon>Bacteria</taxon>
        <taxon>Bacillati</taxon>
        <taxon>Actinomycetota</taxon>
        <taxon>Actinomycetes</taxon>
        <taxon>Micrococcales</taxon>
        <taxon>Microbacteriaceae</taxon>
        <taxon>Microbacterium</taxon>
    </lineage>
</organism>
<dbReference type="EMBL" id="CP139779">
    <property type="protein sequence ID" value="WQB69947.1"/>
    <property type="molecule type" value="Genomic_DNA"/>
</dbReference>
<reference evidence="1 2" key="1">
    <citation type="submission" date="2023-06" db="EMBL/GenBank/DDBJ databases">
        <title>Rock-solubilizing bacteria, Microbacterium invictum, promotes re-establishment of vegetation in rocky wasteland by accelerating rock bio-weathering and reshaping soil bacterial community.</title>
        <authorList>
            <person name="Liu C."/>
        </authorList>
    </citation>
    <scope>NUCLEOTIDE SEQUENCE [LARGE SCALE GENOMIC DNA]</scope>
    <source>
        <strain evidence="1 2">X-18</strain>
    </source>
</reference>
<dbReference type="RefSeq" id="WP_322410075.1">
    <property type="nucleotide sequence ID" value="NZ_CP139779.1"/>
</dbReference>
<accession>A0ABZ0VAW2</accession>
<dbReference type="Proteomes" id="UP001324533">
    <property type="component" value="Chromosome"/>
</dbReference>
<keyword evidence="2" id="KW-1185">Reference proteome</keyword>
<gene>
    <name evidence="1" type="ORF">T9R20_14790</name>
</gene>
<protein>
    <submittedName>
        <fullName evidence="1">Uncharacterized protein</fullName>
    </submittedName>
</protein>
<proteinExistence type="predicted"/>
<evidence type="ECO:0000313" key="2">
    <source>
        <dbReference type="Proteomes" id="UP001324533"/>
    </source>
</evidence>
<name>A0ABZ0VAW2_9MICO</name>
<evidence type="ECO:0000313" key="1">
    <source>
        <dbReference type="EMBL" id="WQB69947.1"/>
    </source>
</evidence>